<dbReference type="EMBL" id="JACHXG010000003">
    <property type="protein sequence ID" value="MBB3088594.1"/>
    <property type="molecule type" value="Genomic_DNA"/>
</dbReference>
<dbReference type="PANTHER" id="PTHR11695">
    <property type="entry name" value="ALCOHOL DEHYDROGENASE RELATED"/>
    <property type="match status" value="1"/>
</dbReference>
<dbReference type="Pfam" id="PF13602">
    <property type="entry name" value="ADH_zinc_N_2"/>
    <property type="match status" value="1"/>
</dbReference>
<keyword evidence="3" id="KW-1185">Reference proteome</keyword>
<accession>A0A7W5A334</accession>
<dbReference type="InterPro" id="IPR002364">
    <property type="entry name" value="Quin_OxRdtase/zeta-crystal_CS"/>
</dbReference>
<dbReference type="CDD" id="cd08267">
    <property type="entry name" value="MDR1"/>
    <property type="match status" value="1"/>
</dbReference>
<dbReference type="Gene3D" id="3.90.180.10">
    <property type="entry name" value="Medium-chain alcohol dehydrogenases, catalytic domain"/>
    <property type="match status" value="1"/>
</dbReference>
<dbReference type="AlphaFoldDB" id="A0A7W5A334"/>
<dbReference type="SUPFAM" id="SSF51735">
    <property type="entry name" value="NAD(P)-binding Rossmann-fold domains"/>
    <property type="match status" value="1"/>
</dbReference>
<dbReference type="InterPro" id="IPR013154">
    <property type="entry name" value="ADH-like_N"/>
</dbReference>
<dbReference type="InterPro" id="IPR050700">
    <property type="entry name" value="YIM1/Zinc_Alcohol_DH_Fams"/>
</dbReference>
<proteinExistence type="predicted"/>
<dbReference type="RefSeq" id="WP_229788429.1">
    <property type="nucleotide sequence ID" value="NZ_BMQT01000003.1"/>
</dbReference>
<reference evidence="2 3" key="1">
    <citation type="submission" date="2020-08" db="EMBL/GenBank/DDBJ databases">
        <title>Genomic Encyclopedia of Type Strains, Phase III (KMG-III): the genomes of soil and plant-associated and newly described type strains.</title>
        <authorList>
            <person name="Whitman W."/>
        </authorList>
    </citation>
    <scope>NUCLEOTIDE SEQUENCE [LARGE SCALE GENOMIC DNA]</scope>
    <source>
        <strain evidence="2 3">CECT 3302</strain>
    </source>
</reference>
<feature type="domain" description="Enoyl reductase (ER)" evidence="1">
    <location>
        <begin position="21"/>
        <end position="332"/>
    </location>
</feature>
<gene>
    <name evidence="2" type="ORF">FHS12_001535</name>
</gene>
<dbReference type="Pfam" id="PF08240">
    <property type="entry name" value="ADH_N"/>
    <property type="match status" value="1"/>
</dbReference>
<dbReference type="InterPro" id="IPR036291">
    <property type="entry name" value="NAD(P)-bd_dom_sf"/>
</dbReference>
<dbReference type="InterPro" id="IPR020843">
    <property type="entry name" value="ER"/>
</dbReference>
<evidence type="ECO:0000313" key="3">
    <source>
        <dbReference type="Proteomes" id="UP000577707"/>
    </source>
</evidence>
<dbReference type="SUPFAM" id="SSF50129">
    <property type="entry name" value="GroES-like"/>
    <property type="match status" value="1"/>
</dbReference>
<dbReference type="SMART" id="SM00829">
    <property type="entry name" value="PKS_ER"/>
    <property type="match status" value="1"/>
</dbReference>
<dbReference type="InterPro" id="IPR011032">
    <property type="entry name" value="GroES-like_sf"/>
</dbReference>
<evidence type="ECO:0000259" key="1">
    <source>
        <dbReference type="SMART" id="SM00829"/>
    </source>
</evidence>
<dbReference type="GO" id="GO:0008270">
    <property type="term" value="F:zinc ion binding"/>
    <property type="evidence" value="ECO:0007669"/>
    <property type="project" value="InterPro"/>
</dbReference>
<dbReference type="Proteomes" id="UP000577707">
    <property type="component" value="Unassembled WGS sequence"/>
</dbReference>
<dbReference type="GO" id="GO:0016491">
    <property type="term" value="F:oxidoreductase activity"/>
    <property type="evidence" value="ECO:0007669"/>
    <property type="project" value="InterPro"/>
</dbReference>
<evidence type="ECO:0000313" key="2">
    <source>
        <dbReference type="EMBL" id="MBB3088594.1"/>
    </source>
</evidence>
<sequence>MVTEHTAAPTRMRAVVQTRYGDAGDLHLDHVDVPEIAENEVLVRVHAAGLDRGTWHLMTGKPYLMRIAGMGFKGPKDRVPGRDLAGTVEAIGSEVTKFAIGDEVYGIGRGTFAEHAAALEAKVAHKPTRLSFEQAAVVPISAGTALQALTDQGHLEAGQSVLVIGASGGVGSYAVQIAKALGAEVTGVARAEKLDLVRSLGADHVIDYTHADFADGNSRYDLILDIAGNPGLSRLRRALAPTGTVVLVGGEHGGNLTGGMGRSLRALLLTPFIRQRFAMYVAKERASDLERLAGFLEAGSVVPSLGHTFPLDRVPEAMSLLDSGQVRGKVAITTI</sequence>
<dbReference type="PANTHER" id="PTHR11695:SF648">
    <property type="entry name" value="ZINC-BINDING OXIDOREDUCTASE"/>
    <property type="match status" value="1"/>
</dbReference>
<dbReference type="Gene3D" id="3.40.50.720">
    <property type="entry name" value="NAD(P)-binding Rossmann-like Domain"/>
    <property type="match status" value="1"/>
</dbReference>
<comment type="caution">
    <text evidence="2">The sequence shown here is derived from an EMBL/GenBank/DDBJ whole genome shotgun (WGS) entry which is preliminary data.</text>
</comment>
<name>A0A7W5A334_9ACTN</name>
<dbReference type="PROSITE" id="PS01162">
    <property type="entry name" value="QOR_ZETA_CRYSTAL"/>
    <property type="match status" value="1"/>
</dbReference>
<protein>
    <submittedName>
        <fullName evidence="2">NADPH:quinone reductase-like Zn-dependent oxidoreductase</fullName>
    </submittedName>
</protein>
<organism evidence="2 3">
    <name type="scientific">Nocardioides albus</name>
    <dbReference type="NCBI Taxonomy" id="1841"/>
    <lineage>
        <taxon>Bacteria</taxon>
        <taxon>Bacillati</taxon>
        <taxon>Actinomycetota</taxon>
        <taxon>Actinomycetes</taxon>
        <taxon>Propionibacteriales</taxon>
        <taxon>Nocardioidaceae</taxon>
        <taxon>Nocardioides</taxon>
    </lineage>
</organism>